<dbReference type="InterPro" id="IPR006197">
    <property type="entry name" value="Peptidase_S24_LexA"/>
</dbReference>
<proteinExistence type="inferred from homology"/>
<dbReference type="GO" id="GO:0045892">
    <property type="term" value="P:negative regulation of DNA-templated transcription"/>
    <property type="evidence" value="ECO:0007669"/>
    <property type="project" value="UniProtKB-UniRule"/>
</dbReference>
<dbReference type="eggNOG" id="COG1974">
    <property type="taxonomic scope" value="Bacteria"/>
</dbReference>
<evidence type="ECO:0000256" key="2">
    <source>
        <dbReference type="ARBA" id="ARBA00022491"/>
    </source>
</evidence>
<feature type="domain" description="LexA repressor DNA-binding" evidence="15">
    <location>
        <begin position="5"/>
        <end position="66"/>
    </location>
</feature>
<name>A0A135YN87_9FIRM</name>
<evidence type="ECO:0000256" key="1">
    <source>
        <dbReference type="ARBA" id="ARBA00007484"/>
    </source>
</evidence>
<dbReference type="PRINTS" id="PR00726">
    <property type="entry name" value="LEXASERPTASE"/>
</dbReference>
<dbReference type="InterPro" id="IPR006200">
    <property type="entry name" value="LexA"/>
</dbReference>
<evidence type="ECO:0000313" key="16">
    <source>
        <dbReference type="EMBL" id="KXI10834.1"/>
    </source>
</evidence>
<evidence type="ECO:0000256" key="9">
    <source>
        <dbReference type="ARBA" id="ARBA00023163"/>
    </source>
</evidence>
<keyword evidence="5 12" id="KW-0378">Hydrolase</keyword>
<feature type="active site" description="For autocatalytic cleavage activity" evidence="12">
    <location>
        <position position="170"/>
    </location>
</feature>
<reference evidence="16 17" key="1">
    <citation type="submission" date="2016-02" db="EMBL/GenBank/DDBJ databases">
        <authorList>
            <person name="Wen L."/>
            <person name="He K."/>
            <person name="Yang H."/>
        </authorList>
    </citation>
    <scope>NUCLEOTIDE SEQUENCE [LARGE SCALE GENOMIC DNA]</scope>
    <source>
        <strain evidence="16 17">MJR8628A</strain>
    </source>
</reference>
<dbReference type="InterPro" id="IPR050077">
    <property type="entry name" value="LexA_repressor"/>
</dbReference>
<comment type="catalytic activity">
    <reaction evidence="12">
        <text>Hydrolysis of Ala-|-Gly bond in repressor LexA.</text>
        <dbReference type="EC" id="3.4.21.88"/>
    </reaction>
</comment>
<dbReference type="GO" id="GO:0006260">
    <property type="term" value="P:DNA replication"/>
    <property type="evidence" value="ECO:0007669"/>
    <property type="project" value="UniProtKB-UniRule"/>
</dbReference>
<dbReference type="InterPro" id="IPR006199">
    <property type="entry name" value="LexA_DNA-bd_dom"/>
</dbReference>
<comment type="similarity">
    <text evidence="1 12 13">Belongs to the peptidase S24 family.</text>
</comment>
<feature type="site" description="Cleavage; by autolysis" evidence="12">
    <location>
        <begin position="96"/>
        <end position="97"/>
    </location>
</feature>
<dbReference type="EC" id="3.4.21.88" evidence="12"/>
<dbReference type="PANTHER" id="PTHR33516">
    <property type="entry name" value="LEXA REPRESSOR"/>
    <property type="match status" value="1"/>
</dbReference>
<dbReference type="Pfam" id="PF00717">
    <property type="entry name" value="Peptidase_S24"/>
    <property type="match status" value="1"/>
</dbReference>
<dbReference type="InterPro" id="IPR036286">
    <property type="entry name" value="LexA/Signal_pep-like_sf"/>
</dbReference>
<dbReference type="GO" id="GO:0004252">
    <property type="term" value="F:serine-type endopeptidase activity"/>
    <property type="evidence" value="ECO:0007669"/>
    <property type="project" value="UniProtKB-UniRule"/>
</dbReference>
<evidence type="ECO:0000256" key="12">
    <source>
        <dbReference type="HAMAP-Rule" id="MF_00015"/>
    </source>
</evidence>
<evidence type="ECO:0000256" key="3">
    <source>
        <dbReference type="ARBA" id="ARBA00022705"/>
    </source>
</evidence>
<dbReference type="InterPro" id="IPR036388">
    <property type="entry name" value="WH-like_DNA-bd_sf"/>
</dbReference>
<keyword evidence="2 12" id="KW-0678">Repressor</keyword>
<comment type="function">
    <text evidence="12">Represses a number of genes involved in the response to DNA damage (SOS response), including recA and lexA. In the presence of single-stranded DNA, RecA interacts with LexA causing an autocatalytic cleavage which disrupts the DNA-binding part of LexA, leading to derepression of the SOS regulon and eventually DNA repair.</text>
</comment>
<feature type="domain" description="Peptidase S24/S26A/S26B/S26C" evidence="14">
    <location>
        <begin position="89"/>
        <end position="204"/>
    </location>
</feature>
<dbReference type="GO" id="GO:0003677">
    <property type="term" value="F:DNA binding"/>
    <property type="evidence" value="ECO:0007669"/>
    <property type="project" value="UniProtKB-UniRule"/>
</dbReference>
<gene>
    <name evidence="12" type="primary">lexA</name>
    <name evidence="16" type="ORF">HMPREF3195_01576</name>
</gene>
<dbReference type="GO" id="GO:0009432">
    <property type="term" value="P:SOS response"/>
    <property type="evidence" value="ECO:0007669"/>
    <property type="project" value="UniProtKB-UniRule"/>
</dbReference>
<feature type="active site" description="For autocatalytic cleavage activity" evidence="12">
    <location>
        <position position="131"/>
    </location>
</feature>
<dbReference type="Gene3D" id="2.10.109.10">
    <property type="entry name" value="Umud Fragment, subunit A"/>
    <property type="match status" value="1"/>
</dbReference>
<comment type="caution">
    <text evidence="16">The sequence shown here is derived from an EMBL/GenBank/DDBJ whole genome shotgun (WGS) entry which is preliminary data.</text>
</comment>
<evidence type="ECO:0000256" key="13">
    <source>
        <dbReference type="RuleBase" id="RU003991"/>
    </source>
</evidence>
<evidence type="ECO:0000259" key="15">
    <source>
        <dbReference type="Pfam" id="PF01726"/>
    </source>
</evidence>
<dbReference type="InterPro" id="IPR015927">
    <property type="entry name" value="Peptidase_S24_S26A/B/C"/>
</dbReference>
<dbReference type="InterPro" id="IPR039418">
    <property type="entry name" value="LexA-like"/>
</dbReference>
<dbReference type="GO" id="GO:0006281">
    <property type="term" value="P:DNA repair"/>
    <property type="evidence" value="ECO:0007669"/>
    <property type="project" value="UniProtKB-UniRule"/>
</dbReference>
<keyword evidence="3 12" id="KW-0235">DNA replication</keyword>
<organism evidence="16 17">
    <name type="scientific">Peptostreptococcus anaerobius</name>
    <dbReference type="NCBI Taxonomy" id="1261"/>
    <lineage>
        <taxon>Bacteria</taxon>
        <taxon>Bacillati</taxon>
        <taxon>Bacillota</taxon>
        <taxon>Clostridia</taxon>
        <taxon>Peptostreptococcales</taxon>
        <taxon>Peptostreptococcaceae</taxon>
        <taxon>Peptostreptococcus</taxon>
    </lineage>
</organism>
<dbReference type="Gene3D" id="1.10.10.10">
    <property type="entry name" value="Winged helix-like DNA-binding domain superfamily/Winged helix DNA-binding domain"/>
    <property type="match status" value="1"/>
</dbReference>
<feature type="DNA-binding region" description="H-T-H motif" evidence="12">
    <location>
        <begin position="29"/>
        <end position="49"/>
    </location>
</feature>
<dbReference type="InterPro" id="IPR036390">
    <property type="entry name" value="WH_DNA-bd_sf"/>
</dbReference>
<keyword evidence="6 12" id="KW-0068">Autocatalytic cleavage</keyword>
<evidence type="ECO:0000256" key="11">
    <source>
        <dbReference type="ARBA" id="ARBA00023236"/>
    </source>
</evidence>
<dbReference type="Pfam" id="PF01726">
    <property type="entry name" value="LexA_DNA_bind"/>
    <property type="match status" value="1"/>
</dbReference>
<dbReference type="NCBIfam" id="TIGR00498">
    <property type="entry name" value="lexA"/>
    <property type="match status" value="1"/>
</dbReference>
<evidence type="ECO:0000256" key="6">
    <source>
        <dbReference type="ARBA" id="ARBA00022813"/>
    </source>
</evidence>
<accession>A0A135YN87</accession>
<evidence type="ECO:0000256" key="7">
    <source>
        <dbReference type="ARBA" id="ARBA00023015"/>
    </source>
</evidence>
<sequence length="211" mass="23625">MYEELKQKDIDVLAYLKDHSSRYGYPPSVREICKKLDIKSTSTVFAIIKRLEKHNYIRKDPTKPRAIEILDRDTESSSLNYNDEVLRLPLVGQIAAGSPILAEENIEEYIALPSSYVKNGSSFMLKVKGDSMLNAGILDGDYIIIDPSNKNPSNGKMVAALIDGDTSTVKTLERRDNKIVLKPENPDYQPMIFDTSQVSILGLVSGVFRVI</sequence>
<dbReference type="CDD" id="cd06529">
    <property type="entry name" value="S24_LexA-like"/>
    <property type="match status" value="1"/>
</dbReference>
<dbReference type="FunFam" id="2.10.109.10:FF:000001">
    <property type="entry name" value="LexA repressor"/>
    <property type="match status" value="1"/>
</dbReference>
<protein>
    <recommendedName>
        <fullName evidence="12">LexA repressor</fullName>
        <ecNumber evidence="12">3.4.21.88</ecNumber>
    </recommendedName>
</protein>
<evidence type="ECO:0000256" key="5">
    <source>
        <dbReference type="ARBA" id="ARBA00022801"/>
    </source>
</evidence>
<keyword evidence="11 12" id="KW-0742">SOS response</keyword>
<keyword evidence="4 12" id="KW-0227">DNA damage</keyword>
<dbReference type="EMBL" id="LSQZ01000085">
    <property type="protein sequence ID" value="KXI10834.1"/>
    <property type="molecule type" value="Genomic_DNA"/>
</dbReference>
<dbReference type="SUPFAM" id="SSF51306">
    <property type="entry name" value="LexA/Signal peptidase"/>
    <property type="match status" value="1"/>
</dbReference>
<dbReference type="AlphaFoldDB" id="A0A135YN87"/>
<keyword evidence="7 12" id="KW-0805">Transcription regulation</keyword>
<dbReference type="STRING" id="1261.HMPREF3195_01576"/>
<evidence type="ECO:0000256" key="10">
    <source>
        <dbReference type="ARBA" id="ARBA00023204"/>
    </source>
</evidence>
<keyword evidence="8 12" id="KW-0238">DNA-binding</keyword>
<evidence type="ECO:0000259" key="14">
    <source>
        <dbReference type="Pfam" id="PF00717"/>
    </source>
</evidence>
<evidence type="ECO:0000256" key="4">
    <source>
        <dbReference type="ARBA" id="ARBA00022763"/>
    </source>
</evidence>
<comment type="subunit">
    <text evidence="12">Homodimer.</text>
</comment>
<dbReference type="SUPFAM" id="SSF46785">
    <property type="entry name" value="Winged helix' DNA-binding domain"/>
    <property type="match status" value="1"/>
</dbReference>
<dbReference type="PATRIC" id="fig|1261.5.peg.1581"/>
<evidence type="ECO:0000313" key="17">
    <source>
        <dbReference type="Proteomes" id="UP000070326"/>
    </source>
</evidence>
<dbReference type="HAMAP" id="MF_00015">
    <property type="entry name" value="LexA"/>
    <property type="match status" value="1"/>
</dbReference>
<dbReference type="RefSeq" id="WP_061101978.1">
    <property type="nucleotide sequence ID" value="NZ_JADMXM010000004.1"/>
</dbReference>
<dbReference type="Proteomes" id="UP000070326">
    <property type="component" value="Unassembled WGS sequence"/>
</dbReference>
<keyword evidence="10 12" id="KW-0234">DNA repair</keyword>
<keyword evidence="9 12" id="KW-0804">Transcription</keyword>
<dbReference type="GO" id="GO:0006508">
    <property type="term" value="P:proteolysis"/>
    <property type="evidence" value="ECO:0007669"/>
    <property type="project" value="InterPro"/>
</dbReference>
<dbReference type="PANTHER" id="PTHR33516:SF2">
    <property type="entry name" value="LEXA REPRESSOR-RELATED"/>
    <property type="match status" value="1"/>
</dbReference>
<evidence type="ECO:0000256" key="8">
    <source>
        <dbReference type="ARBA" id="ARBA00023125"/>
    </source>
</evidence>